<dbReference type="AlphaFoldDB" id="M3C644"/>
<dbReference type="RefSeq" id="XP_016763867.1">
    <property type="nucleotide sequence ID" value="XM_016904366.1"/>
</dbReference>
<dbReference type="Proteomes" id="UP000016931">
    <property type="component" value="Unassembled WGS sequence"/>
</dbReference>
<dbReference type="SUPFAM" id="SSF56784">
    <property type="entry name" value="HAD-like"/>
    <property type="match status" value="2"/>
</dbReference>
<proteinExistence type="predicted"/>
<name>M3C644_SPHMS</name>
<dbReference type="InterPro" id="IPR023214">
    <property type="entry name" value="HAD_sf"/>
</dbReference>
<accession>M3C644</accession>
<reference evidence="2 3" key="1">
    <citation type="journal article" date="2012" name="PLoS Pathog.">
        <title>Diverse lifestyles and strategies of plant pathogenesis encoded in the genomes of eighteen Dothideomycetes fungi.</title>
        <authorList>
            <person name="Ohm R.A."/>
            <person name="Feau N."/>
            <person name="Henrissat B."/>
            <person name="Schoch C.L."/>
            <person name="Horwitz B.A."/>
            <person name="Barry K.W."/>
            <person name="Condon B.J."/>
            <person name="Copeland A.C."/>
            <person name="Dhillon B."/>
            <person name="Glaser F."/>
            <person name="Hesse C.N."/>
            <person name="Kosti I."/>
            <person name="LaButti K."/>
            <person name="Lindquist E.A."/>
            <person name="Lucas S."/>
            <person name="Salamov A.A."/>
            <person name="Bradshaw R.E."/>
            <person name="Ciuffetti L."/>
            <person name="Hamelin R.C."/>
            <person name="Kema G.H.J."/>
            <person name="Lawrence C."/>
            <person name="Scott J.A."/>
            <person name="Spatafora J.W."/>
            <person name="Turgeon B.G."/>
            <person name="de Wit P.J.G.M."/>
            <person name="Zhong S."/>
            <person name="Goodwin S.B."/>
            <person name="Grigoriev I.V."/>
        </authorList>
    </citation>
    <scope>NUCLEOTIDE SEQUENCE [LARGE SCALE GENOMIC DNA]</scope>
    <source>
        <strain evidence="2 3">SO2202</strain>
    </source>
</reference>
<dbReference type="HOGENOM" id="CLU_023273_1_1_1"/>
<dbReference type="PANTHER" id="PTHR20371:SF1">
    <property type="entry name" value="ENOLASE-PHOSPHATASE E1"/>
    <property type="match status" value="1"/>
</dbReference>
<dbReference type="OrthoDB" id="272500at2759"/>
<organism evidence="2 3">
    <name type="scientific">Sphaerulina musiva (strain SO2202)</name>
    <name type="common">Poplar stem canker fungus</name>
    <name type="synonym">Septoria musiva</name>
    <dbReference type="NCBI Taxonomy" id="692275"/>
    <lineage>
        <taxon>Eukaryota</taxon>
        <taxon>Fungi</taxon>
        <taxon>Dikarya</taxon>
        <taxon>Ascomycota</taxon>
        <taxon>Pezizomycotina</taxon>
        <taxon>Dothideomycetes</taxon>
        <taxon>Dothideomycetidae</taxon>
        <taxon>Mycosphaerellales</taxon>
        <taxon>Mycosphaerellaceae</taxon>
        <taxon>Sphaerulina</taxon>
    </lineage>
</organism>
<protein>
    <submittedName>
        <fullName evidence="2">2,3-diketo-5-methylthio-1-phosphopentane phosphatase</fullName>
    </submittedName>
</protein>
<dbReference type="GeneID" id="27901503"/>
<feature type="compositionally biased region" description="Acidic residues" evidence="1">
    <location>
        <begin position="208"/>
        <end position="228"/>
    </location>
</feature>
<gene>
    <name evidence="2" type="ORF">SEPMUDRAFT_147541</name>
</gene>
<dbReference type="Gene3D" id="3.40.50.1000">
    <property type="entry name" value="HAD superfamily/HAD-like"/>
    <property type="match status" value="1"/>
</dbReference>
<evidence type="ECO:0000256" key="1">
    <source>
        <dbReference type="SAM" id="MobiDB-lite"/>
    </source>
</evidence>
<feature type="region of interest" description="Disordered" evidence="1">
    <location>
        <begin position="169"/>
        <end position="240"/>
    </location>
</feature>
<dbReference type="GO" id="GO:0019509">
    <property type="term" value="P:L-methionine salvage from methylthioadenosine"/>
    <property type="evidence" value="ECO:0007669"/>
    <property type="project" value="TreeGrafter"/>
</dbReference>
<sequence length="340" mass="37425">MDGIKCILLDIEGTILPISFVKETLFPYALQALPQVLESKWDDPAFAPYRNAFPEEHRQSPADFQAHVEDLTLRDVKVAYLKNLQGFLWEDGYQSGAYATNLFADVVPQLRQWKQQEGLSLAIYSSGSIFAQKLLFGHVLLRLPPPPPLRQMKQTAVEAATAVAPALSSSSAGAKKCGRPADFHHGAEDQANDGIAQPLSSKNKHDVDDVDDDDDDDDDDGDDGDDAAAADHRKPAETEDLTAMFEGRFFDTTNAGLKTEASSYAKIAETLKWQPEEILFLSDNVKEIDAAHEAKLNAILVDRPGNAALDFADRRRLQIVESLSEIYINKGPGTELGQKE</sequence>
<dbReference type="PANTHER" id="PTHR20371">
    <property type="entry name" value="ENOLASE-PHOSPHATASE E1"/>
    <property type="match status" value="1"/>
</dbReference>
<dbReference type="Gene3D" id="1.10.720.60">
    <property type="match status" value="1"/>
</dbReference>
<dbReference type="InterPro" id="IPR036412">
    <property type="entry name" value="HAD-like_sf"/>
</dbReference>
<dbReference type="eggNOG" id="KOG2630">
    <property type="taxonomic scope" value="Eukaryota"/>
</dbReference>
<evidence type="ECO:0000313" key="3">
    <source>
        <dbReference type="Proteomes" id="UP000016931"/>
    </source>
</evidence>
<dbReference type="GO" id="GO:0043874">
    <property type="term" value="F:acireductone synthase activity"/>
    <property type="evidence" value="ECO:0007669"/>
    <property type="project" value="TreeGrafter"/>
</dbReference>
<dbReference type="STRING" id="692275.M3C644"/>
<dbReference type="OMA" id="DIAMIRI"/>
<feature type="compositionally biased region" description="Basic and acidic residues" evidence="1">
    <location>
        <begin position="179"/>
        <end position="188"/>
    </location>
</feature>
<dbReference type="EMBL" id="KB456261">
    <property type="protein sequence ID" value="EMF15746.1"/>
    <property type="molecule type" value="Genomic_DNA"/>
</dbReference>
<evidence type="ECO:0000313" key="2">
    <source>
        <dbReference type="EMBL" id="EMF15746.1"/>
    </source>
</evidence>
<keyword evidence="3" id="KW-1185">Reference proteome</keyword>